<feature type="binding site" evidence="13">
    <location>
        <position position="277"/>
    </location>
    <ligand>
        <name>sn-glycerol 3-phosphate</name>
        <dbReference type="ChEBI" id="CHEBI:57597"/>
    </ligand>
</feature>
<dbReference type="UniPathway" id="UPA00940"/>
<keyword evidence="21" id="KW-1185">Reference proteome</keyword>
<evidence type="ECO:0000313" key="20">
    <source>
        <dbReference type="EMBL" id="MBB5495303.1"/>
    </source>
</evidence>
<dbReference type="PIRSF" id="PIRSF000114">
    <property type="entry name" value="Glycerol-3-P_dh"/>
    <property type="match status" value="1"/>
</dbReference>
<keyword evidence="5 13" id="KW-0520">NAD</keyword>
<evidence type="ECO:0000256" key="3">
    <source>
        <dbReference type="ARBA" id="ARBA00022857"/>
    </source>
</evidence>
<dbReference type="GO" id="GO:0005975">
    <property type="term" value="P:carbohydrate metabolic process"/>
    <property type="evidence" value="ECO:0007669"/>
    <property type="project" value="InterPro"/>
</dbReference>
<keyword evidence="13" id="KW-0547">Nucleotide-binding</keyword>
<feature type="binding site" evidence="13">
    <location>
        <position position="22"/>
    </location>
    <ligand>
        <name>NADPH</name>
        <dbReference type="ChEBI" id="CHEBI:57783"/>
    </ligand>
</feature>
<comment type="catalytic activity">
    <reaction evidence="9">
        <text>sn-glycerol 3-phosphate + NADP(+) = dihydroxyacetone phosphate + NADPH + H(+)</text>
        <dbReference type="Rhea" id="RHEA:11096"/>
        <dbReference type="ChEBI" id="CHEBI:15378"/>
        <dbReference type="ChEBI" id="CHEBI:57597"/>
        <dbReference type="ChEBI" id="CHEBI:57642"/>
        <dbReference type="ChEBI" id="CHEBI:57783"/>
        <dbReference type="ChEBI" id="CHEBI:58349"/>
        <dbReference type="EC" id="1.1.1.94"/>
    </reaction>
    <physiologicalReaction direction="right-to-left" evidence="9">
        <dbReference type="Rhea" id="RHEA:11098"/>
    </physiologicalReaction>
</comment>
<dbReference type="Proteomes" id="UP000579647">
    <property type="component" value="Unassembled WGS sequence"/>
</dbReference>
<comment type="subcellular location">
    <subcellularLocation>
        <location evidence="13">Cytoplasm</location>
    </subcellularLocation>
</comment>
<feature type="binding site" evidence="13">
    <location>
        <position position="55"/>
    </location>
    <ligand>
        <name>NADPH</name>
        <dbReference type="ChEBI" id="CHEBI:57783"/>
    </ligand>
</feature>
<comment type="catalytic activity">
    <reaction evidence="13">
        <text>sn-glycerol 3-phosphate + NAD(+) = dihydroxyacetone phosphate + NADH + H(+)</text>
        <dbReference type="Rhea" id="RHEA:11092"/>
        <dbReference type="ChEBI" id="CHEBI:15378"/>
        <dbReference type="ChEBI" id="CHEBI:57540"/>
        <dbReference type="ChEBI" id="CHEBI:57597"/>
        <dbReference type="ChEBI" id="CHEBI:57642"/>
        <dbReference type="ChEBI" id="CHEBI:57945"/>
        <dbReference type="EC" id="1.1.1.94"/>
    </reaction>
</comment>
<dbReference type="InterPro" id="IPR008927">
    <property type="entry name" value="6-PGluconate_DH-like_C_sf"/>
</dbReference>
<evidence type="ECO:0000256" key="15">
    <source>
        <dbReference type="PIRSR" id="PIRSR000114-2"/>
    </source>
</evidence>
<evidence type="ECO:0000256" key="10">
    <source>
        <dbReference type="ARBA" id="ARBA00066687"/>
    </source>
</evidence>
<feature type="binding site" evidence="13">
    <location>
        <position position="266"/>
    </location>
    <ligand>
        <name>sn-glycerol 3-phosphate</name>
        <dbReference type="ChEBI" id="CHEBI:57597"/>
    </ligand>
</feature>
<feature type="binding site" evidence="16">
    <location>
        <begin position="19"/>
        <end position="24"/>
    </location>
    <ligand>
        <name>NAD(+)</name>
        <dbReference type="ChEBI" id="CHEBI:57540"/>
    </ligand>
</feature>
<feature type="binding site" evidence="13">
    <location>
        <position position="158"/>
    </location>
    <ligand>
        <name>sn-glycerol 3-phosphate</name>
        <dbReference type="ChEBI" id="CHEBI:57597"/>
    </ligand>
</feature>
<evidence type="ECO:0000259" key="18">
    <source>
        <dbReference type="Pfam" id="PF01210"/>
    </source>
</evidence>
<feature type="binding site" evidence="13">
    <location>
        <position position="213"/>
    </location>
    <ligand>
        <name>sn-glycerol 3-phosphate</name>
        <dbReference type="ChEBI" id="CHEBI:57597"/>
    </ligand>
</feature>
<dbReference type="SUPFAM" id="SSF48179">
    <property type="entry name" value="6-phosphogluconate dehydrogenase C-terminal domain-like"/>
    <property type="match status" value="1"/>
</dbReference>
<dbReference type="PANTHER" id="PTHR11728">
    <property type="entry name" value="GLYCEROL-3-PHOSPHATE DEHYDROGENASE"/>
    <property type="match status" value="1"/>
</dbReference>
<dbReference type="GO" id="GO:0046167">
    <property type="term" value="P:glycerol-3-phosphate biosynthetic process"/>
    <property type="evidence" value="ECO:0007669"/>
    <property type="project" value="UniProtKB-UniRule"/>
</dbReference>
<feature type="binding site" evidence="16">
    <location>
        <position position="162"/>
    </location>
    <ligand>
        <name>NAD(+)</name>
        <dbReference type="ChEBI" id="CHEBI:57540"/>
    </ligand>
</feature>
<evidence type="ECO:0000256" key="17">
    <source>
        <dbReference type="RuleBase" id="RU000437"/>
    </source>
</evidence>
<feature type="domain" description="Glycerol-3-phosphate dehydrogenase NAD-dependent N-terminal" evidence="18">
    <location>
        <begin position="14"/>
        <end position="182"/>
    </location>
</feature>
<feature type="active site" description="Proton acceptor" evidence="13 14">
    <location>
        <position position="213"/>
    </location>
</feature>
<evidence type="ECO:0000256" key="7">
    <source>
        <dbReference type="ARBA" id="ARBA00023209"/>
    </source>
</evidence>
<feature type="binding site" evidence="13">
    <location>
        <position position="162"/>
    </location>
    <ligand>
        <name>NADPH</name>
        <dbReference type="ChEBI" id="CHEBI:57783"/>
    </ligand>
</feature>
<dbReference type="EC" id="1.1.1.94" evidence="10 13"/>
<feature type="binding site" evidence="13">
    <location>
        <position position="277"/>
    </location>
    <ligand>
        <name>NADPH</name>
        <dbReference type="ChEBI" id="CHEBI:57783"/>
    </ligand>
</feature>
<evidence type="ECO:0000256" key="13">
    <source>
        <dbReference type="HAMAP-Rule" id="MF_00394"/>
    </source>
</evidence>
<evidence type="ECO:0000256" key="6">
    <source>
        <dbReference type="ARBA" id="ARBA00023098"/>
    </source>
</evidence>
<keyword evidence="7 13" id="KW-0594">Phospholipid biosynthesis</keyword>
<keyword evidence="13" id="KW-0963">Cytoplasm</keyword>
<dbReference type="GO" id="GO:0005829">
    <property type="term" value="C:cytosol"/>
    <property type="evidence" value="ECO:0007669"/>
    <property type="project" value="TreeGrafter"/>
</dbReference>
<dbReference type="Pfam" id="PF07479">
    <property type="entry name" value="NAD_Gly3P_dh_C"/>
    <property type="match status" value="1"/>
</dbReference>
<evidence type="ECO:0000256" key="4">
    <source>
        <dbReference type="ARBA" id="ARBA00023002"/>
    </source>
</evidence>
<dbReference type="Gene3D" id="1.10.1040.10">
    <property type="entry name" value="N-(1-d-carboxylethyl)-l-norvaline Dehydrogenase, domain 2"/>
    <property type="match status" value="1"/>
</dbReference>
<dbReference type="FunFam" id="3.40.50.720:FF:000019">
    <property type="entry name" value="Glycerol-3-phosphate dehydrogenase [NAD(P)+]"/>
    <property type="match status" value="1"/>
</dbReference>
<dbReference type="GO" id="GO:0047952">
    <property type="term" value="F:glycerol-3-phosphate dehydrogenase [NAD(P)+] activity"/>
    <property type="evidence" value="ECO:0007669"/>
    <property type="project" value="UniProtKB-UniRule"/>
</dbReference>
<dbReference type="HAMAP" id="MF_00394">
    <property type="entry name" value="NAD_Glyc3P_dehydrog"/>
    <property type="match status" value="1"/>
</dbReference>
<keyword evidence="4 13" id="KW-0560">Oxidoreductase</keyword>
<dbReference type="InterPro" id="IPR013328">
    <property type="entry name" value="6PGD_dom2"/>
</dbReference>
<dbReference type="Gene3D" id="3.40.50.720">
    <property type="entry name" value="NAD(P)-binding Rossmann-like Domain"/>
    <property type="match status" value="1"/>
</dbReference>
<dbReference type="InterPro" id="IPR011128">
    <property type="entry name" value="G3P_DH_NAD-dep_N"/>
</dbReference>
<feature type="binding site" evidence="16">
    <location>
        <position position="277"/>
    </location>
    <ligand>
        <name>NAD(+)</name>
        <dbReference type="ChEBI" id="CHEBI:57540"/>
    </ligand>
</feature>
<dbReference type="NCBIfam" id="NF000942">
    <property type="entry name" value="PRK00094.1-4"/>
    <property type="match status" value="1"/>
</dbReference>
<feature type="binding site" evidence="15">
    <location>
        <position position="128"/>
    </location>
    <ligand>
        <name>substrate</name>
    </ligand>
</feature>
<evidence type="ECO:0000256" key="12">
    <source>
        <dbReference type="ARBA" id="ARBA00080511"/>
    </source>
</evidence>
<comment type="caution">
    <text evidence="20">The sequence shown here is derived from an EMBL/GenBank/DDBJ whole genome shotgun (WGS) entry which is preliminary data.</text>
</comment>
<keyword evidence="2 13" id="KW-0444">Lipid biosynthesis</keyword>
<evidence type="ECO:0000256" key="16">
    <source>
        <dbReference type="PIRSR" id="PIRSR000114-3"/>
    </source>
</evidence>
<evidence type="ECO:0000313" key="21">
    <source>
        <dbReference type="Proteomes" id="UP000579647"/>
    </source>
</evidence>
<evidence type="ECO:0000256" key="2">
    <source>
        <dbReference type="ARBA" id="ARBA00022516"/>
    </source>
</evidence>
<organism evidence="20 21">
    <name type="scientific">Nocardiopsis metallicus</name>
    <dbReference type="NCBI Taxonomy" id="179819"/>
    <lineage>
        <taxon>Bacteria</taxon>
        <taxon>Bacillati</taxon>
        <taxon>Actinomycetota</taxon>
        <taxon>Actinomycetes</taxon>
        <taxon>Streptosporangiales</taxon>
        <taxon>Nocardiopsidaceae</taxon>
        <taxon>Nocardiopsis</taxon>
    </lineage>
</organism>
<dbReference type="NCBIfam" id="NF000940">
    <property type="entry name" value="PRK00094.1-2"/>
    <property type="match status" value="1"/>
</dbReference>
<dbReference type="FunFam" id="1.10.1040.10:FF:000001">
    <property type="entry name" value="Glycerol-3-phosphate dehydrogenase [NAD(P)+]"/>
    <property type="match status" value="1"/>
</dbReference>
<dbReference type="GO" id="GO:0046168">
    <property type="term" value="P:glycerol-3-phosphate catabolic process"/>
    <property type="evidence" value="ECO:0007669"/>
    <property type="project" value="InterPro"/>
</dbReference>
<feature type="domain" description="Glycerol-3-phosphate dehydrogenase NAD-dependent C-terminal" evidence="19">
    <location>
        <begin position="202"/>
        <end position="342"/>
    </location>
</feature>
<dbReference type="SUPFAM" id="SSF51735">
    <property type="entry name" value="NAD(P)-binding Rossmann-fold domains"/>
    <property type="match status" value="1"/>
</dbReference>
<feature type="binding site" evidence="13">
    <location>
        <position position="276"/>
    </location>
    <ligand>
        <name>sn-glycerol 3-phosphate</name>
        <dbReference type="ChEBI" id="CHEBI:57597"/>
    </ligand>
</feature>
<dbReference type="PROSITE" id="PS00957">
    <property type="entry name" value="NAD_G3PDH"/>
    <property type="match status" value="1"/>
</dbReference>
<comment type="similarity">
    <text evidence="1 13 17">Belongs to the NAD-dependent glycerol-3-phosphate dehydrogenase family.</text>
</comment>
<proteinExistence type="inferred from homology"/>
<feature type="binding site" evidence="13">
    <location>
        <position position="71"/>
    </location>
    <ligand>
        <name>NADPH</name>
        <dbReference type="ChEBI" id="CHEBI:57783"/>
    </ligand>
</feature>
<feature type="binding site" evidence="15">
    <location>
        <begin position="277"/>
        <end position="278"/>
    </location>
    <ligand>
        <name>substrate</name>
    </ligand>
</feature>
<dbReference type="GO" id="GO:0008654">
    <property type="term" value="P:phospholipid biosynthetic process"/>
    <property type="evidence" value="ECO:0007669"/>
    <property type="project" value="UniProtKB-KW"/>
</dbReference>
<name>A0A840WIM2_9ACTN</name>
<keyword evidence="3 13" id="KW-0521">NADP</keyword>
<dbReference type="InterPro" id="IPR036291">
    <property type="entry name" value="NAD(P)-bd_dom_sf"/>
</dbReference>
<dbReference type="EMBL" id="JACHDO010000001">
    <property type="protein sequence ID" value="MBB5495303.1"/>
    <property type="molecule type" value="Genomic_DNA"/>
</dbReference>
<feature type="binding site" evidence="13">
    <location>
        <position position="23"/>
    </location>
    <ligand>
        <name>NADPH</name>
        <dbReference type="ChEBI" id="CHEBI:57783"/>
    </ligand>
</feature>
<dbReference type="InterPro" id="IPR006109">
    <property type="entry name" value="G3P_DH_NAD-dep_C"/>
</dbReference>
<reference evidence="20 21" key="1">
    <citation type="submission" date="2020-08" db="EMBL/GenBank/DDBJ databases">
        <title>Sequencing the genomes of 1000 actinobacteria strains.</title>
        <authorList>
            <person name="Klenk H.-P."/>
        </authorList>
    </citation>
    <scope>NUCLEOTIDE SEQUENCE [LARGE SCALE GENOMIC DNA]</scope>
    <source>
        <strain evidence="20 21">DSM 44598</strain>
    </source>
</reference>
<protein>
    <recommendedName>
        <fullName evidence="11 13">Glycerol-3-phosphate dehydrogenase [NAD(P)+]</fullName>
        <ecNumber evidence="10 13">1.1.1.94</ecNumber>
    </recommendedName>
    <alternativeName>
        <fullName evidence="13">NAD(P)(+)-dependent glycerol-3-phosphate dehydrogenase</fullName>
    </alternativeName>
    <alternativeName>
        <fullName evidence="12 13">NAD(P)H-dependent dihydroxyacetone-phosphate reductase</fullName>
    </alternativeName>
</protein>
<feature type="binding site" evidence="13">
    <location>
        <position position="303"/>
    </location>
    <ligand>
        <name>NADPH</name>
        <dbReference type="ChEBI" id="CHEBI:57783"/>
    </ligand>
</feature>
<evidence type="ECO:0000256" key="8">
    <source>
        <dbReference type="ARBA" id="ARBA00023264"/>
    </source>
</evidence>
<keyword evidence="8 13" id="KW-1208">Phospholipid metabolism</keyword>
<evidence type="ECO:0000256" key="9">
    <source>
        <dbReference type="ARBA" id="ARBA00052716"/>
    </source>
</evidence>
<comment type="function">
    <text evidence="13">Catalyzes the reduction of the glycolytic intermediate dihydroxyacetone phosphate (DHAP) to sn-glycerol 3-phosphate (G3P), the key precursor for phospholipid synthesis.</text>
</comment>
<dbReference type="GO" id="GO:0051287">
    <property type="term" value="F:NAD binding"/>
    <property type="evidence" value="ECO:0007669"/>
    <property type="project" value="InterPro"/>
</dbReference>
<feature type="binding site" evidence="13">
    <location>
        <position position="278"/>
    </location>
    <ligand>
        <name>sn-glycerol 3-phosphate</name>
        <dbReference type="ChEBI" id="CHEBI:57597"/>
    </ligand>
</feature>
<dbReference type="AlphaFoldDB" id="A0A840WIM2"/>
<evidence type="ECO:0000256" key="14">
    <source>
        <dbReference type="PIRSR" id="PIRSR000114-1"/>
    </source>
</evidence>
<dbReference type="GO" id="GO:0006650">
    <property type="term" value="P:glycerophospholipid metabolic process"/>
    <property type="evidence" value="ECO:0007669"/>
    <property type="project" value="UniProtKB-UniRule"/>
</dbReference>
<dbReference type="PANTHER" id="PTHR11728:SF1">
    <property type="entry name" value="GLYCEROL-3-PHOSPHATE DEHYDROGENASE [NAD(+)] 2, CHLOROPLASTIC"/>
    <property type="match status" value="1"/>
</dbReference>
<dbReference type="InterPro" id="IPR006168">
    <property type="entry name" value="G3P_DH_NAD-dep"/>
</dbReference>
<dbReference type="Pfam" id="PF01210">
    <property type="entry name" value="NAD_Gly3P_dh_N"/>
    <property type="match status" value="1"/>
</dbReference>
<sequence length="357" mass="37628">MTDQMSADNVGRVKVAVLGSGSWGTTFANIVADAADLARKSGEGPVAEVVLWGRRAAVVDAINESSENPDYFPGITLNGRLHATTDAAEALAGARVVVLAVPSQTLRENLASWREHIAEDAVVVSLMKGVELGTLMRMSQVVGEVLELSEKRIAVVSGPNLAREIIERQPATAVVACPHYETAVLLQGLCKSAYFRPYTSTDLVGVEIGGAMKNVIGLAVGVAEGMGFGDNTKASLITRGLAETTRLAVTLGADEHTLSGLAGMGDLVATCSSPLSRNRTFGEKLGAGKTLEQVVAETRQTAEGVKSSESILELGWTHGVDMPITEAVVKMMHHDMSPAQALLAFMSRSTKPERYGV</sequence>
<accession>A0A840WIM2</accession>
<feature type="binding site" evidence="13">
    <location>
        <position position="128"/>
    </location>
    <ligand>
        <name>NADPH</name>
        <dbReference type="ChEBI" id="CHEBI:57783"/>
    </ligand>
</feature>
<keyword evidence="6 13" id="KW-0443">Lipid metabolism</keyword>
<evidence type="ECO:0000256" key="1">
    <source>
        <dbReference type="ARBA" id="ARBA00011009"/>
    </source>
</evidence>
<comment type="caution">
    <text evidence="13">Lacks conserved residue(s) required for the propagation of feature annotation.</text>
</comment>
<evidence type="ECO:0000256" key="11">
    <source>
        <dbReference type="ARBA" id="ARBA00069372"/>
    </source>
</evidence>
<comment type="pathway">
    <text evidence="13">Membrane lipid metabolism; glycerophospholipid metabolism.</text>
</comment>
<evidence type="ECO:0000256" key="5">
    <source>
        <dbReference type="ARBA" id="ARBA00023027"/>
    </source>
</evidence>
<feature type="binding site" evidence="13">
    <location>
        <position position="54"/>
    </location>
    <ligand>
        <name>NADPH</name>
        <dbReference type="ChEBI" id="CHEBI:57783"/>
    </ligand>
</feature>
<gene>
    <name evidence="13" type="primary">gpsA</name>
    <name evidence="20" type="ORF">HNR07_006440</name>
</gene>
<evidence type="ECO:0000259" key="19">
    <source>
        <dbReference type="Pfam" id="PF07479"/>
    </source>
</evidence>
<feature type="binding site" evidence="13">
    <location>
        <position position="128"/>
    </location>
    <ligand>
        <name>sn-glycerol 3-phosphate</name>
        <dbReference type="ChEBI" id="CHEBI:57597"/>
    </ligand>
</feature>
<dbReference type="RefSeq" id="WP_184369948.1">
    <property type="nucleotide sequence ID" value="NZ_BAAAKM010000030.1"/>
</dbReference>
<dbReference type="PRINTS" id="PR00077">
    <property type="entry name" value="GPDHDRGNASE"/>
</dbReference>